<proteinExistence type="predicted"/>
<name>A0ABP9Q0T0_9PSEU</name>
<reference evidence="3" key="1">
    <citation type="journal article" date="2019" name="Int. J. Syst. Evol. Microbiol.">
        <title>The Global Catalogue of Microorganisms (GCM) 10K type strain sequencing project: providing services to taxonomists for standard genome sequencing and annotation.</title>
        <authorList>
            <consortium name="The Broad Institute Genomics Platform"/>
            <consortium name="The Broad Institute Genome Sequencing Center for Infectious Disease"/>
            <person name="Wu L."/>
            <person name="Ma J."/>
        </authorList>
    </citation>
    <scope>NUCLEOTIDE SEQUENCE [LARGE SCALE GENOMIC DNA]</scope>
    <source>
        <strain evidence="3">JCM 18303</strain>
    </source>
</reference>
<protein>
    <submittedName>
        <fullName evidence="2">NAD-dependent epimerase/dehydratase family protein</fullName>
    </submittedName>
</protein>
<evidence type="ECO:0000313" key="3">
    <source>
        <dbReference type="Proteomes" id="UP001428817"/>
    </source>
</evidence>
<dbReference type="Proteomes" id="UP001428817">
    <property type="component" value="Unassembled WGS sequence"/>
</dbReference>
<dbReference type="SUPFAM" id="SSF51735">
    <property type="entry name" value="NAD(P)-binding Rossmann-fold domains"/>
    <property type="match status" value="1"/>
</dbReference>
<dbReference type="Gene3D" id="3.40.50.720">
    <property type="entry name" value="NAD(P)-binding Rossmann-like Domain"/>
    <property type="match status" value="1"/>
</dbReference>
<evidence type="ECO:0000259" key="1">
    <source>
        <dbReference type="Pfam" id="PF01370"/>
    </source>
</evidence>
<dbReference type="InterPro" id="IPR036291">
    <property type="entry name" value="NAD(P)-bd_dom_sf"/>
</dbReference>
<comment type="caution">
    <text evidence="2">The sequence shown here is derived from an EMBL/GenBank/DDBJ whole genome shotgun (WGS) entry which is preliminary data.</text>
</comment>
<evidence type="ECO:0000313" key="2">
    <source>
        <dbReference type="EMBL" id="GAA5155289.1"/>
    </source>
</evidence>
<dbReference type="RefSeq" id="WP_185063904.1">
    <property type="nucleotide sequence ID" value="NZ_BAABJP010000010.1"/>
</dbReference>
<dbReference type="Pfam" id="PF01370">
    <property type="entry name" value="Epimerase"/>
    <property type="match status" value="1"/>
</dbReference>
<dbReference type="PANTHER" id="PTHR48079:SF6">
    <property type="entry name" value="NAD(P)-BINDING DOMAIN-CONTAINING PROTEIN-RELATED"/>
    <property type="match status" value="1"/>
</dbReference>
<dbReference type="EMBL" id="BAABJP010000010">
    <property type="protein sequence ID" value="GAA5155289.1"/>
    <property type="molecule type" value="Genomic_DNA"/>
</dbReference>
<dbReference type="InterPro" id="IPR001509">
    <property type="entry name" value="Epimerase_deHydtase"/>
</dbReference>
<gene>
    <name evidence="2" type="ORF">GCM10023321_28330</name>
</gene>
<dbReference type="PANTHER" id="PTHR48079">
    <property type="entry name" value="PROTEIN YEEZ"/>
    <property type="match status" value="1"/>
</dbReference>
<keyword evidence="3" id="KW-1185">Reference proteome</keyword>
<feature type="domain" description="NAD-dependent epimerase/dehydratase" evidence="1">
    <location>
        <begin position="3"/>
        <end position="218"/>
    </location>
</feature>
<sequence length="304" mass="30774">MLLVTGATGYLGSALVKALLAAGEPVRAVVRTEARAAALPAGVPYAVAELGDPDALYAAATGCTAVFHLAASIGSSLAETRELNVAGTRNVLDAAARAGVGRFVHTSTGAAIIDRTGLVSEDAPPGVTAFTDPYSVTKAEAEALVLGSGLPAVVVSPVAIYGPSPAGAGSYNALFAAAAAGRVTEVVDARVGWVLAEDVARGMLLAHRHGSPGRRYVLCGEVAGFGEVLHRYASLVNSPHRVRALPPGSSLGPDAGTFARRSEVYGKLAPVQVKDTATHALGLTPRPLSAGLPETATWMPTLPS</sequence>
<organism evidence="2 3">
    <name type="scientific">Pseudonocardia eucalypti</name>
    <dbReference type="NCBI Taxonomy" id="648755"/>
    <lineage>
        <taxon>Bacteria</taxon>
        <taxon>Bacillati</taxon>
        <taxon>Actinomycetota</taxon>
        <taxon>Actinomycetes</taxon>
        <taxon>Pseudonocardiales</taxon>
        <taxon>Pseudonocardiaceae</taxon>
        <taxon>Pseudonocardia</taxon>
    </lineage>
</organism>
<dbReference type="InterPro" id="IPR051783">
    <property type="entry name" value="NAD(P)-dependent_oxidoreduct"/>
</dbReference>
<accession>A0ABP9Q0T0</accession>